<proteinExistence type="predicted"/>
<evidence type="ECO:0000313" key="2">
    <source>
        <dbReference type="WBParaSite" id="Gr19_v10_g3296.t1"/>
    </source>
</evidence>
<evidence type="ECO:0000313" key="1">
    <source>
        <dbReference type="Proteomes" id="UP000887572"/>
    </source>
</evidence>
<organism evidence="1 2">
    <name type="scientific">Globodera rostochiensis</name>
    <name type="common">Golden nematode worm</name>
    <name type="synonym">Heterodera rostochiensis</name>
    <dbReference type="NCBI Taxonomy" id="31243"/>
    <lineage>
        <taxon>Eukaryota</taxon>
        <taxon>Metazoa</taxon>
        <taxon>Ecdysozoa</taxon>
        <taxon>Nematoda</taxon>
        <taxon>Chromadorea</taxon>
        <taxon>Rhabditida</taxon>
        <taxon>Tylenchina</taxon>
        <taxon>Tylenchomorpha</taxon>
        <taxon>Tylenchoidea</taxon>
        <taxon>Heteroderidae</taxon>
        <taxon>Heteroderinae</taxon>
        <taxon>Globodera</taxon>
    </lineage>
</organism>
<protein>
    <submittedName>
        <fullName evidence="2">Uncharacterized protein</fullName>
    </submittedName>
</protein>
<dbReference type="WBParaSite" id="Gr19_v10_g3296.t1">
    <property type="protein sequence ID" value="Gr19_v10_g3296.t1"/>
    <property type="gene ID" value="Gr19_v10_g3296"/>
</dbReference>
<dbReference type="PANTHER" id="PTHR45774">
    <property type="entry name" value="BTB/POZ DOMAIN-CONTAINING"/>
    <property type="match status" value="1"/>
</dbReference>
<name>A0A914HSB1_GLORO</name>
<dbReference type="AlphaFoldDB" id="A0A914HSB1"/>
<sequence length="124" mass="14442">MEPFVKSDVVGLVKACVDFPIPELRNVFVAFDRDRFLEEKSIRWADEQCRQNGKEPSPENRREMLGPALYKIRFPIVPQEDFTDNIVPSGVLTSDELVGVYLYHCRANRALRELYPLKLSTQRR</sequence>
<dbReference type="Proteomes" id="UP000887572">
    <property type="component" value="Unplaced"/>
</dbReference>
<accession>A0A914HSB1</accession>
<reference evidence="2" key="1">
    <citation type="submission" date="2022-11" db="UniProtKB">
        <authorList>
            <consortium name="WormBaseParasite"/>
        </authorList>
    </citation>
    <scope>IDENTIFICATION</scope>
</reference>
<keyword evidence="1" id="KW-1185">Reference proteome</keyword>